<feature type="domain" description="SpaA-like prealbumin fold" evidence="9">
    <location>
        <begin position="866"/>
        <end position="958"/>
    </location>
</feature>
<proteinExistence type="inferred from homology"/>
<feature type="domain" description="SD-repeat containing protein B" evidence="8">
    <location>
        <begin position="4107"/>
        <end position="4208"/>
    </location>
</feature>
<feature type="domain" description="SpaA-like prealbumin fold" evidence="9">
    <location>
        <begin position="2112"/>
        <end position="2169"/>
    </location>
</feature>
<evidence type="ECO:0000256" key="3">
    <source>
        <dbReference type="ARBA" id="ARBA00022525"/>
    </source>
</evidence>
<dbReference type="PANTHER" id="PTHR36108">
    <property type="entry name" value="COLOSSIN-B-RELATED"/>
    <property type="match status" value="1"/>
</dbReference>
<keyword evidence="3" id="KW-0964">Secreted</keyword>
<feature type="domain" description="SpaA-like prealbumin fold" evidence="9">
    <location>
        <begin position="2821"/>
        <end position="2897"/>
    </location>
</feature>
<dbReference type="Pfam" id="PF17210">
    <property type="entry name" value="SdrD_B"/>
    <property type="match status" value="4"/>
</dbReference>
<evidence type="ECO:0000313" key="10">
    <source>
        <dbReference type="EMBL" id="MCP1109351.1"/>
    </source>
</evidence>
<keyword evidence="6" id="KW-1133">Transmembrane helix</keyword>
<feature type="domain" description="SD-repeat containing protein B" evidence="8">
    <location>
        <begin position="3632"/>
        <end position="3699"/>
    </location>
</feature>
<evidence type="ECO:0000256" key="5">
    <source>
        <dbReference type="SAM" id="MobiDB-lite"/>
    </source>
</evidence>
<feature type="domain" description="SD-repeat containing protein B" evidence="8">
    <location>
        <begin position="3797"/>
        <end position="3871"/>
    </location>
</feature>
<keyword evidence="4 7" id="KW-0732">Signal</keyword>
<feature type="region of interest" description="Disordered" evidence="5">
    <location>
        <begin position="35"/>
        <end position="101"/>
    </location>
</feature>
<keyword evidence="6" id="KW-0472">Membrane</keyword>
<feature type="transmembrane region" description="Helical" evidence="6">
    <location>
        <begin position="4419"/>
        <end position="4438"/>
    </location>
</feature>
<reference evidence="10 11" key="1">
    <citation type="journal article" date="2022" name="Genome Biol. Evol.">
        <title>Host diet, physiology and behaviors set the stage for Lachnospiraceae cladogenesis.</title>
        <authorList>
            <person name="Vera-Ponce De Leon A."/>
            <person name="Schneider M."/>
            <person name="Jahnes B.C."/>
            <person name="Sadowski V."/>
            <person name="Camuy-Velez L.A."/>
            <person name="Duan J."/>
            <person name="Sabree Z.L."/>
        </authorList>
    </citation>
    <scope>NUCLEOTIDE SEQUENCE [LARGE SCALE GENOMIC DNA]</scope>
    <source>
        <strain evidence="10 11">PAL227</strain>
    </source>
</reference>
<accession>A0ABT1EI39</accession>
<feature type="domain" description="SD-repeat containing protein B" evidence="8">
    <location>
        <begin position="4270"/>
        <end position="4392"/>
    </location>
</feature>
<feature type="domain" description="SpaA-like prealbumin fold" evidence="9">
    <location>
        <begin position="1203"/>
        <end position="1271"/>
    </location>
</feature>
<keyword evidence="6" id="KW-0812">Transmembrane</keyword>
<dbReference type="SUPFAM" id="SSF117074">
    <property type="entry name" value="Hypothetical protein PA1324"/>
    <property type="match status" value="6"/>
</dbReference>
<organism evidence="10 11">
    <name type="scientific">Ohessyouella blattaphilus</name>
    <dbReference type="NCBI Taxonomy" id="2949333"/>
    <lineage>
        <taxon>Bacteria</taxon>
        <taxon>Bacillati</taxon>
        <taxon>Bacillota</taxon>
        <taxon>Clostridia</taxon>
        <taxon>Lachnospirales</taxon>
        <taxon>Lachnospiraceae</taxon>
        <taxon>Ohessyouella</taxon>
    </lineage>
</organism>
<dbReference type="Pfam" id="PF17802">
    <property type="entry name" value="SpaA"/>
    <property type="match status" value="10"/>
</dbReference>
<dbReference type="InterPro" id="IPR041033">
    <property type="entry name" value="SpaA_PFL_dom_1"/>
</dbReference>
<comment type="subcellular location">
    <subcellularLocation>
        <location evidence="1">Secreted</location>
    </subcellularLocation>
</comment>
<feature type="signal peptide" evidence="7">
    <location>
        <begin position="1"/>
        <end position="25"/>
    </location>
</feature>
<evidence type="ECO:0000256" key="7">
    <source>
        <dbReference type="SAM" id="SignalP"/>
    </source>
</evidence>
<evidence type="ECO:0000256" key="1">
    <source>
        <dbReference type="ARBA" id="ARBA00004613"/>
    </source>
</evidence>
<feature type="domain" description="SpaA-like prealbumin fold" evidence="9">
    <location>
        <begin position="2459"/>
        <end position="2538"/>
    </location>
</feature>
<feature type="chain" id="PRO_5046310146" evidence="7">
    <location>
        <begin position="26"/>
        <end position="4453"/>
    </location>
</feature>
<evidence type="ECO:0000256" key="2">
    <source>
        <dbReference type="ARBA" id="ARBA00007257"/>
    </source>
</evidence>
<gene>
    <name evidence="10" type="ORF">NK118_03695</name>
</gene>
<protein>
    <submittedName>
        <fullName evidence="10">SpaA isopeptide-forming pilin-related protein</fullName>
    </submittedName>
</protein>
<dbReference type="InterPro" id="IPR033764">
    <property type="entry name" value="Sdr_B"/>
</dbReference>
<feature type="domain" description="SpaA-like prealbumin fold" evidence="9">
    <location>
        <begin position="1072"/>
        <end position="1142"/>
    </location>
</feature>
<feature type="compositionally biased region" description="Low complexity" evidence="5">
    <location>
        <begin position="66"/>
        <end position="75"/>
    </location>
</feature>
<feature type="domain" description="SpaA-like prealbumin fold" evidence="9">
    <location>
        <begin position="1417"/>
        <end position="1499"/>
    </location>
</feature>
<name>A0ABT1EI39_9FIRM</name>
<evidence type="ECO:0000256" key="6">
    <source>
        <dbReference type="SAM" id="Phobius"/>
    </source>
</evidence>
<feature type="domain" description="SpaA-like prealbumin fold" evidence="9">
    <location>
        <begin position="967"/>
        <end position="1061"/>
    </location>
</feature>
<dbReference type="InterPro" id="IPR013783">
    <property type="entry name" value="Ig-like_fold"/>
</dbReference>
<evidence type="ECO:0000313" key="11">
    <source>
        <dbReference type="Proteomes" id="UP001523565"/>
    </source>
</evidence>
<evidence type="ECO:0000259" key="8">
    <source>
        <dbReference type="Pfam" id="PF17210"/>
    </source>
</evidence>
<dbReference type="Proteomes" id="UP001523565">
    <property type="component" value="Unassembled WGS sequence"/>
</dbReference>
<comment type="similarity">
    <text evidence="2">Belongs to the serine-aspartate repeat-containing protein (SDr) family.</text>
</comment>
<dbReference type="Gene3D" id="2.60.40.10">
    <property type="entry name" value="Immunoglobulins"/>
    <property type="match status" value="18"/>
</dbReference>
<feature type="domain" description="SpaA-like prealbumin fold" evidence="9">
    <location>
        <begin position="1306"/>
        <end position="1380"/>
    </location>
</feature>
<keyword evidence="11" id="KW-1185">Reference proteome</keyword>
<evidence type="ECO:0000256" key="4">
    <source>
        <dbReference type="ARBA" id="ARBA00022729"/>
    </source>
</evidence>
<feature type="compositionally biased region" description="Polar residues" evidence="5">
    <location>
        <begin position="84"/>
        <end position="101"/>
    </location>
</feature>
<dbReference type="PANTHER" id="PTHR36108:SF13">
    <property type="entry name" value="COLOSSIN-B-RELATED"/>
    <property type="match status" value="1"/>
</dbReference>
<feature type="domain" description="SpaA-like prealbumin fold" evidence="9">
    <location>
        <begin position="2210"/>
        <end position="2296"/>
    </location>
</feature>
<dbReference type="RefSeq" id="WP_262068261.1">
    <property type="nucleotide sequence ID" value="NZ_JAMXOC010000003.1"/>
</dbReference>
<sequence length="4453" mass="490642">MKKAKRVVALLLAVLVFCTSDSYLYQVLAEEAPIEETTPTDTEGNGGTTDGSTNQTGDTQGGNEDGGSENNAGSEAAGGGESLDGSSNTTVPEGTESNTSDQLGTAAIQTLEGGVSQNANAFATLEGKLNKTQDEITIQSGDSFDYDLKYVLNAQGSDDTNLYNALSLTVVLPKGFEVAKDENGNFILSGAGITGSNLIYNTSLKKYTLVINFERGIETGAEKSLTVKLKTKNFEIAHLSEFEMDAYFDVTLGSDNHLKVDVDKKAKVTVEADDGWEIDKRHDGGENVQNTDAYRKIDTDTDEYVYTYYIDLTSTKPDGDADAYGRMNFKKENGEDLFKIIDTLPVAGIKAGAGAKSVKITIGNGEIDLVEGKDYKVAKDAHGDITSFEITRVNKASADGEYIPKGAALPTKYTVEVRYPHAPYKFEYGTQEPWTIVNNATLDYTLIDGERKEKDDHAEFLIGEPKNKLDAIQIPIVKYLSLGKGENGSEEIVLDKTTRGKYGIGSIKFKITDTQGNPIRNNEGSLLDGNSAIFTVGDNGNLSIPKIKDESADYLLTEIVEDGETGIVKPPTSGFVVRYDATTKKFSIVNANNYKVSLVEVDTKIKVVNTLAKNGAVEFYKYGKDLSGNYNPLDNVSFLFVLKDSEDGGVTVNPGSDGKVRLDGLASGEYYIYETSSGYYQYDAPNPLLPIGSVEVVDGKLCAPIFSPAQDAPPAGINYKSPFYINYTNQGSFKIKKVVQNYKDGKVDGKTLLEDPATFEVYGTTNKAPFSEAPTVAGLDGPADGWVRIETLVTEGGEATSSALKEGYYVILETESPKNYNIVGNGMTVVQVEKSKAAKEYEIINYSNQRFDIIKYGTYNGNTIKDGNILKGATFDIYRDAIYSDNPDDIDIIDGKVKVISDLITEADGSNLAITEQKELAPGTYYYKETKAPDGFKAKDDSYKEFVVEPGKNARVVVYNVAESNFGRIIIKKKSAHDEQPMDDVSFEIYSDKECTQLKDTLISGTALNGANEIIPGKAQSKLLPYETYYIKEVKGEKNADYIVSSEPIAVTLDAENKEVTREWLNVRGIELQIEKVDSKNANIKLSNAKFNLYLSKDDGTEELAYENISDEEGIYSFGGLIPGAEYKLYEASAPEGYKPVKEYSNYVEGKGLLVGTYTIPALGGENYQGGFVYKPEAAITNDRLADLVVLKKTNSPEINGGSVALQGVEFKLYEDETLSKEVATTNGTTNAEGKATWENLIPGKTYYLKETQTVDGHELDSRVHTIVLNPGDNKTGYATKLTEIFNNADKGILGISKVSEALNGEKSPLDNIQFKIIDTDANPNKYVTDSNGNALTIKNGQKLFLKAGNYKLEEVQNDASAGYTLKEGTDLTFEIETGKICNKFTEKPIVNIAKGQLFVDKKGVFTDTKGEEVLIPISGATIEIYNATEGFQKQEEDLKKAPLKVTPDGKSTVTMSSSSWESILLPEGEYWVKEVYAPEGYEVGANAIYKIRVTRGQVESQDASENGSTNKIVIKNTPKDYTTIRLKKLGPDGEAITNVEAGAKFKGYLEVKKDSDEYKAATEAGTVEEYTDADGTHYLVPCAIATSGDANGLLQTSTEDGTVLTIPLEVNKDGKLIYWFKEIEPPRPGNYIISNEWSKVEITADDIGKIVDKSITNDKKNTVGGEKTASNSKGQSGVYLALFEDPIEAKAVKGYLKTGGFQNTNDFEDRRKALKSALGSALEGSTDNSIKNPFENKAYNGIQLDLADEGFNKIKQIAITDVNGKYTFSNLEAGKTYYIVELLPAEGFAYKFDNDGVDSTWTVKYENGEYSTAAESIYNYVLEELQVKKTTKVGDYEIPVEGVLFFVYPAKEEPKDSGKYVQASNDKVAYGFTKADGVYTSIPLEIGHYIVVEADAEDYGSDYAAENSPYLKPPASIEIGNKDGSKQVPVEVDGEGEINSLDGATIQNTAKYGYFALQKRINGSSSKEQNVTFKLVKKGEPGNSDSVIEIPALKINANTSESEIWISQLLPTGTYTITEESMAGYTIKDSNGEKKSITFEIKAGCITGYDAEKGGFIFYGDGIIYNNKKEEIGEFEPEDAKIPLTFENDKQGSLELTKKGIRVADDGTVTEEKPLEDVEFGLYKRTGENSKTDIDGKDPSYTGKTSSTGVLTINDIDAGDYWLVELNYGSDSDKAEYEMMNPIEIRIEIGQKLTQVKGSNVLVNESTYGRFKFKKIDQNSGTGLKDVGFGIYTKSGETYTEVTPNKLYTSGSDGTVISEPLPAGTYYVKEVSAKQDYLGNKNTYFKFEVMAKTLTDYSSVVDKQIKNERVFALKFKKGDSQDKALDGAKFVMSTDKSEVDKADKDSVASDKLMIAESKDGGQVTFSGLTIGGTNTSATKTFYVKEVVAPKTSKDGKVTEEYILSNKVHTITVGYKDIASTGVYVYEPKINEKTITVRNDRKGKFTFKKVGSWLEEGVSGVKPLEDAEFSFYKVDAIGDAIKEDAKSVDTVKTNKKGVGTTIPLEAGVYAFKETKAPEGFELLETTFWVVIDNNEVKNDYYTSKDSKTTDNINNDAQDGDFFLMKYDGKKGDEISSLHPLDDSVFRLEKYIGELASGEEPEADDAKWEPVNKVNPYIRPTAKSGYPSGYLTPGWYRVIEDEVASKPKYTDDNGVDSPVTFSIDTTPIQFQIFAGQTTNVYAYNSPKVTVQLTKYGDTNNNGEIDKDIDVKLSGGKFKLTYDVEGNHTVKGASKDLAIANGGVVTWNAIDAFADNEHAEWVNPDNKYDGLKVYVHEVSVGTNNQNYDINEKPTAIIIVPGKKVTDNLIFTGEMLDASNKGVINIVKTDGEGNYLAGAKFTISEKLADNTYKQRDEVVSTGDSAGVTSKALPAAKEGTTYKITEVEAPKSYMLDANYTVLEQEVTLYPNQAVPVSVEFTNKKVPENKADNFAGTKGIKLPESSNYSERVVLGESLITKADGQNLGFKISGFAKGDNVYPAETLAVEDKGIKLYSAKDGGNRDKEISLTRAEDVTSVKDYKINSITVHAATNSAEANPLAKNLTVSAKLYIMDSFDNLDHGTYVEVKDEAIVSQLADLSNDQIIDFNAAGLNVYGFKVVYENVLKSFKTDGIEFNATFANRSNWPLLGDNKPLPEVRFIYNQASIIWRECIKGSDGKNIIKEDTTKNTNQVWAEVPTYQKDFPKVTLTNEIRNPKTTGYAPGEDVTYLLTATNVEKENGPNFTSPIISFRMPGDTTLREEYSDGQPYIILLTRNGQDPEPVTAFEVSYVTEYNGDKIYPFISRGMDGLNEDTTRSTTQYSLTFEGLVLEPGDQLSIQFVGEISEDKKTGVTGKTDLVKLFEPAYLSSAYKVEKTAENPNGMSFKKGYDHDVLITSGKERDIVDAASNQSGMEYIRAIVETSLLDHSDVRIHKEISTDNSNWLGRGITAEVNSGGSIYYRLTVMNYSSNVQKTARILDVLPFAGDTMGVSGKPRDTDIPVPTADRDNLTVVKVHDEGQKAKEYYYVEENLGDNSFVGNTKDVNPDLYAPLLVVDTMTAWSNWKPTLPTGDELRKVSAVGLDIDFGEAGLKPGESYSVVLEMKAPSFSTAQSEEFVGKYMNNAVMANKLMAGDESFSSKAVLERNPVKARMVLPKGELGDRVWYDSNNDGIQDADEKGIIGATVDLYKTTYYKLEGSDKVLSMTSKVDSMKTDDEGKYLFKELDCNYLKASGDSVDTEDPYNYVGNKYYEYHIQVTLPENDLRVPTLKNIGDDTKDSDIERIDPDTKRDISDRVRLEIKNENGELVPEKNYDLDAGYIDSYTIGNYVWEDGNYDGYQNENEKGVSGVSVKLYQVDGKDGKIADNQMPIKTTVTSTDGKYQFEGLNKGYYVVEFDVSALTYKDEEGNRWHSYTFTDSPAEQEWPHEYDNDAINELSGSNGKVSRTNVIEISNEALEEAKIDDRRDMRWDAGLVKYSALGGLAFEDLDYDHLHIDDYLALEGIDVYLYDVTSEAGEGKLVDQTKTNSEGRYLFENLKIKADEYRDYKIKFVFPDDLSIVEGNQDASEVVNSGSTSYAVDAKLDTDSKVDSDVNTYMPKDGSDNGLNQVGYINRVRLYQGMRSITWDAGANKRSAIGDRVWLDDNRDGLQGPTEKGLQGIRVELQYKDKPSETWEFKARTYTDANGKYLFKNLESSDAIERVYRVVFVLDESDRQVTLCNVRDSLTEIDSDGNEVVIVEANAETDSDALLFYHADIVNPDLSDPTYPNCTGGYVTSAIKPGYGETDLTWDAGVIPVLASLGDYMWHDIDYDGIQDSDEEPVAGARIALERNDLNARTVSGWKEVASTYTDDTGYYAFHLINPGNYRVRFYIPDGYTATKYNRGEGDNDSHASRRADGNSYYSRQVYLKEATFDQTLDAGIYNPKERVVRRTVRNYRRRVRSGDNSSLMLWSLLLMGSIGVISIGGISKKRKKKIKKAKMTS</sequence>
<dbReference type="EMBL" id="JAMZFV010000003">
    <property type="protein sequence ID" value="MCP1109351.1"/>
    <property type="molecule type" value="Genomic_DNA"/>
</dbReference>
<comment type="caution">
    <text evidence="10">The sequence shown here is derived from an EMBL/GenBank/DDBJ whole genome shotgun (WGS) entry which is preliminary data.</text>
</comment>
<evidence type="ECO:0000259" key="9">
    <source>
        <dbReference type="Pfam" id="PF17802"/>
    </source>
</evidence>